<gene>
    <name evidence="2" type="ORF">UFOVP1247_78</name>
    <name evidence="1" type="ORF">UFOVP970_118</name>
</gene>
<protein>
    <submittedName>
        <fullName evidence="1">Uncharacterized protein</fullName>
    </submittedName>
</protein>
<name>A0A6J5Q0W9_9CAUD</name>
<sequence>MKIAYSFVIYKKRLKMQRRDKYLVMSNKEPNVEWEQALRETLGVCHTVKHAYQIALFLGEISRPDSKYRKVLETIKVKGAYTIQQVGGQQAATIVKIKHY</sequence>
<evidence type="ECO:0000313" key="1">
    <source>
        <dbReference type="EMBL" id="CAB4175098.1"/>
    </source>
</evidence>
<evidence type="ECO:0000313" key="2">
    <source>
        <dbReference type="EMBL" id="CAB4193447.1"/>
    </source>
</evidence>
<dbReference type="EMBL" id="LR797195">
    <property type="protein sequence ID" value="CAB4193447.1"/>
    <property type="molecule type" value="Genomic_DNA"/>
</dbReference>
<reference evidence="1" key="1">
    <citation type="submission" date="2020-05" db="EMBL/GenBank/DDBJ databases">
        <authorList>
            <person name="Chiriac C."/>
            <person name="Salcher M."/>
            <person name="Ghai R."/>
            <person name="Kavagutti S V."/>
        </authorList>
    </citation>
    <scope>NUCLEOTIDE SEQUENCE</scope>
</reference>
<dbReference type="EMBL" id="LR796916">
    <property type="protein sequence ID" value="CAB4175098.1"/>
    <property type="molecule type" value="Genomic_DNA"/>
</dbReference>
<accession>A0A6J5Q0W9</accession>
<organism evidence="1">
    <name type="scientific">uncultured Caudovirales phage</name>
    <dbReference type="NCBI Taxonomy" id="2100421"/>
    <lineage>
        <taxon>Viruses</taxon>
        <taxon>Duplodnaviria</taxon>
        <taxon>Heunggongvirae</taxon>
        <taxon>Uroviricota</taxon>
        <taxon>Caudoviricetes</taxon>
        <taxon>Peduoviridae</taxon>
        <taxon>Maltschvirus</taxon>
        <taxon>Maltschvirus maltsch</taxon>
    </lineage>
</organism>
<proteinExistence type="predicted"/>